<evidence type="ECO:0000313" key="3">
    <source>
        <dbReference type="Proteomes" id="UP000251211"/>
    </source>
</evidence>
<dbReference type="GO" id="GO:0004803">
    <property type="term" value="F:transposase activity"/>
    <property type="evidence" value="ECO:0007669"/>
    <property type="project" value="InterPro"/>
</dbReference>
<proteinExistence type="predicted"/>
<keyword evidence="1" id="KW-0812">Transmembrane</keyword>
<name>A0AB38FA33_RHOWR</name>
<evidence type="ECO:0000256" key="1">
    <source>
        <dbReference type="SAM" id="Phobius"/>
    </source>
</evidence>
<dbReference type="Proteomes" id="UP000251211">
    <property type="component" value="Unassembled WGS sequence"/>
</dbReference>
<dbReference type="AlphaFoldDB" id="A0AB38FA33"/>
<sequence length="96" mass="10640">MQLCALVNSLTGVSARRLRQAFPGRKCENLWSNHFWSPALTSMAERRERRTRRGLPVTVLLVVLAVTMLYVARGYTYGPVFLSLVVAPPCAMTAGS</sequence>
<dbReference type="GO" id="GO:0006313">
    <property type="term" value="P:DNA transposition"/>
    <property type="evidence" value="ECO:0007669"/>
    <property type="project" value="InterPro"/>
</dbReference>
<gene>
    <name evidence="2" type="ORF">NCTC13229_01808</name>
</gene>
<dbReference type="GO" id="GO:0003677">
    <property type="term" value="F:DNA binding"/>
    <property type="evidence" value="ECO:0007669"/>
    <property type="project" value="InterPro"/>
</dbReference>
<protein>
    <submittedName>
        <fullName evidence="2">Transposase</fullName>
    </submittedName>
</protein>
<evidence type="ECO:0000313" key="2">
    <source>
        <dbReference type="EMBL" id="SPZ38341.1"/>
    </source>
</evidence>
<keyword evidence="1" id="KW-0472">Membrane</keyword>
<comment type="caution">
    <text evidence="2">The sequence shown here is derived from an EMBL/GenBank/DDBJ whole genome shotgun (WGS) entry which is preliminary data.</text>
</comment>
<feature type="transmembrane region" description="Helical" evidence="1">
    <location>
        <begin position="54"/>
        <end position="72"/>
    </location>
</feature>
<dbReference type="InterPro" id="IPR036515">
    <property type="entry name" value="Transposase_17_sf"/>
</dbReference>
<reference evidence="2 3" key="1">
    <citation type="submission" date="2018-06" db="EMBL/GenBank/DDBJ databases">
        <authorList>
            <consortium name="Pathogen Informatics"/>
            <person name="Doyle S."/>
        </authorList>
    </citation>
    <scope>NUCLEOTIDE SEQUENCE [LARGE SCALE GENOMIC DNA]</scope>
    <source>
        <strain evidence="2 3">NCTC13229</strain>
    </source>
</reference>
<organism evidence="2 3">
    <name type="scientific">Rhodococcus wratislaviensis</name>
    <name type="common">Tsukamurella wratislaviensis</name>
    <dbReference type="NCBI Taxonomy" id="44752"/>
    <lineage>
        <taxon>Bacteria</taxon>
        <taxon>Bacillati</taxon>
        <taxon>Actinomycetota</taxon>
        <taxon>Actinomycetes</taxon>
        <taxon>Mycobacteriales</taxon>
        <taxon>Nocardiaceae</taxon>
        <taxon>Rhodococcus</taxon>
    </lineage>
</organism>
<dbReference type="SUPFAM" id="SSF143422">
    <property type="entry name" value="Transposase IS200-like"/>
    <property type="match status" value="1"/>
</dbReference>
<keyword evidence="1" id="KW-1133">Transmembrane helix</keyword>
<dbReference type="EMBL" id="UAUI01000004">
    <property type="protein sequence ID" value="SPZ38341.1"/>
    <property type="molecule type" value="Genomic_DNA"/>
</dbReference>
<accession>A0AB38FA33</accession>